<name>A0A0F8ZLU9_9ZZZZ</name>
<protein>
    <submittedName>
        <fullName evidence="1">Uncharacterized protein</fullName>
    </submittedName>
</protein>
<accession>A0A0F8ZLU9</accession>
<dbReference type="EMBL" id="LAZR01047180">
    <property type="protein sequence ID" value="KKK94828.1"/>
    <property type="molecule type" value="Genomic_DNA"/>
</dbReference>
<proteinExistence type="predicted"/>
<sequence>MRIALRYLTGMGYLEIRKTTTTESPEKNLLLRIVMPEGEAYCILPSLQFLLAQIIESQWYAKDGERL</sequence>
<evidence type="ECO:0000313" key="1">
    <source>
        <dbReference type="EMBL" id="KKK94828.1"/>
    </source>
</evidence>
<dbReference type="AlphaFoldDB" id="A0A0F8ZLU9"/>
<reference evidence="1" key="1">
    <citation type="journal article" date="2015" name="Nature">
        <title>Complex archaea that bridge the gap between prokaryotes and eukaryotes.</title>
        <authorList>
            <person name="Spang A."/>
            <person name="Saw J.H."/>
            <person name="Jorgensen S.L."/>
            <person name="Zaremba-Niedzwiedzka K."/>
            <person name="Martijn J."/>
            <person name="Lind A.E."/>
            <person name="van Eijk R."/>
            <person name="Schleper C."/>
            <person name="Guy L."/>
            <person name="Ettema T.J."/>
        </authorList>
    </citation>
    <scope>NUCLEOTIDE SEQUENCE</scope>
</reference>
<gene>
    <name evidence="1" type="ORF">LCGC14_2678930</name>
</gene>
<organism evidence="1">
    <name type="scientific">marine sediment metagenome</name>
    <dbReference type="NCBI Taxonomy" id="412755"/>
    <lineage>
        <taxon>unclassified sequences</taxon>
        <taxon>metagenomes</taxon>
        <taxon>ecological metagenomes</taxon>
    </lineage>
</organism>
<comment type="caution">
    <text evidence="1">The sequence shown here is derived from an EMBL/GenBank/DDBJ whole genome shotgun (WGS) entry which is preliminary data.</text>
</comment>